<accession>A0A517XT18</accession>
<dbReference type="AlphaFoldDB" id="A0A517XT18"/>
<dbReference type="Gene3D" id="2.60.40.10">
    <property type="entry name" value="Immunoglobulins"/>
    <property type="match status" value="2"/>
</dbReference>
<dbReference type="NCBIfam" id="TIGR01451">
    <property type="entry name" value="B_ant_repeat"/>
    <property type="match status" value="1"/>
</dbReference>
<dbReference type="Proteomes" id="UP000319576">
    <property type="component" value="Chromosome"/>
</dbReference>
<dbReference type="InterPro" id="IPR013783">
    <property type="entry name" value="Ig-like_fold"/>
</dbReference>
<evidence type="ECO:0000256" key="2">
    <source>
        <dbReference type="SAM" id="SignalP"/>
    </source>
</evidence>
<dbReference type="OrthoDB" id="282600at2"/>
<feature type="domain" description="DUF11" evidence="3">
    <location>
        <begin position="638"/>
        <end position="737"/>
    </location>
</feature>
<protein>
    <submittedName>
        <fullName evidence="4">Large cysteine-rich periplasmic protein OmcB</fullName>
    </submittedName>
</protein>
<dbReference type="PANTHER" id="PTHR34819">
    <property type="entry name" value="LARGE CYSTEINE-RICH PERIPLASMIC PROTEIN OMCB"/>
    <property type="match status" value="1"/>
</dbReference>
<proteinExistence type="predicted"/>
<dbReference type="InterPro" id="IPR051172">
    <property type="entry name" value="Chlamydia_OmcB"/>
</dbReference>
<dbReference type="RefSeq" id="WP_145238521.1">
    <property type="nucleotide sequence ID" value="NZ_CP036273.1"/>
</dbReference>
<dbReference type="InterPro" id="IPR047589">
    <property type="entry name" value="DUF11_rpt"/>
</dbReference>
<dbReference type="InterPro" id="IPR001434">
    <property type="entry name" value="OmcB-like_DUF11"/>
</dbReference>
<evidence type="ECO:0000256" key="1">
    <source>
        <dbReference type="SAM" id="MobiDB-lite"/>
    </source>
</evidence>
<feature type="domain" description="DUF11" evidence="3">
    <location>
        <begin position="508"/>
        <end position="585"/>
    </location>
</feature>
<keyword evidence="2" id="KW-0732">Signal</keyword>
<gene>
    <name evidence="4" type="primary">omcB_3</name>
    <name evidence="4" type="ORF">ETAA1_25890</name>
</gene>
<dbReference type="PANTHER" id="PTHR34819:SF3">
    <property type="entry name" value="CELL SURFACE PROTEIN"/>
    <property type="match status" value="1"/>
</dbReference>
<dbReference type="EMBL" id="CP036273">
    <property type="protein sequence ID" value="QDU20633.1"/>
    <property type="molecule type" value="Genomic_DNA"/>
</dbReference>
<evidence type="ECO:0000259" key="3">
    <source>
        <dbReference type="Pfam" id="PF01345"/>
    </source>
</evidence>
<feature type="domain" description="DUF11" evidence="3">
    <location>
        <begin position="278"/>
        <end position="370"/>
    </location>
</feature>
<evidence type="ECO:0000313" key="5">
    <source>
        <dbReference type="Proteomes" id="UP000319576"/>
    </source>
</evidence>
<reference evidence="4 5" key="1">
    <citation type="submission" date="2019-02" db="EMBL/GenBank/DDBJ databases">
        <title>Deep-cultivation of Planctomycetes and their phenomic and genomic characterization uncovers novel biology.</title>
        <authorList>
            <person name="Wiegand S."/>
            <person name="Jogler M."/>
            <person name="Boedeker C."/>
            <person name="Pinto D."/>
            <person name="Vollmers J."/>
            <person name="Rivas-Marin E."/>
            <person name="Kohn T."/>
            <person name="Peeters S.H."/>
            <person name="Heuer A."/>
            <person name="Rast P."/>
            <person name="Oberbeckmann S."/>
            <person name="Bunk B."/>
            <person name="Jeske O."/>
            <person name="Meyerdierks A."/>
            <person name="Storesund J.E."/>
            <person name="Kallscheuer N."/>
            <person name="Luecker S."/>
            <person name="Lage O.M."/>
            <person name="Pohl T."/>
            <person name="Merkel B.J."/>
            <person name="Hornburger P."/>
            <person name="Mueller R.-W."/>
            <person name="Bruemmer F."/>
            <person name="Labrenz M."/>
            <person name="Spormann A.M."/>
            <person name="Op den Camp H."/>
            <person name="Overmann J."/>
            <person name="Amann R."/>
            <person name="Jetten M.S.M."/>
            <person name="Mascher T."/>
            <person name="Medema M.H."/>
            <person name="Devos D.P."/>
            <person name="Kaster A.-K."/>
            <person name="Ovreas L."/>
            <person name="Rohde M."/>
            <person name="Galperin M.Y."/>
            <person name="Jogler C."/>
        </authorList>
    </citation>
    <scope>NUCLEOTIDE SEQUENCE [LARGE SCALE GENOMIC DNA]</scope>
    <source>
        <strain evidence="4 5">ETA_A1</strain>
    </source>
</reference>
<feature type="region of interest" description="Disordered" evidence="1">
    <location>
        <begin position="26"/>
        <end position="91"/>
    </location>
</feature>
<feature type="chain" id="PRO_5021906109" evidence="2">
    <location>
        <begin position="27"/>
        <end position="756"/>
    </location>
</feature>
<dbReference type="KEGG" id="uli:ETAA1_25890"/>
<sequence length="756" mass="76694" precursor="true">MRSRTLFRAAVSAAAVGLAAFGTVTAQQPPTGKLPPAGQPATTVRPFGEWSPTPAPPGGFTPKQSGVQPAGGVLPTPPGYLQSSQAGNKGRLTTPVMAGADGVRPASGFDLPPPNLNIPNFKGGTAPSTAEPNLTKFGPLPTTDDPKPPVPVVPPVGRAPATPPVVPTPVALPAPPLVPPVAAPVTPLPIPAPAALPPVGQAAPVVPPAPAVVPPVATPLVPPIGAAPTAPPITPVAPPATNPAFTPRPTPAVAVPPAAAPVATPAAALPPRATPSVVVETVCPESVSFGQEYQYKLIVRNGGSGAVAHVRVENELPGGARFVGCEPQGELNGDRLVWSLGSLDAGAERHFTVKVKAGDEGEARTRATVTFSAAVSGRTHVTRPRLTTTVRGPESARAGDDARFVINVTNSGSGPANRVLVQATLSDGLYHAQAQKGGLIEAELPMVKAGETRTVELKLGAAKSGLQSLQIVTAADGSPDATAKAAMNVIEPMLAVRQAGPGKCLVGGTDPTFEIELTNPGTAATDPVQLHSVLPDGFDFASASDGGAVATGNARTVSWRLPGLPAGGNKKVTLRLRATTATDGSPLRTVAQSVPGEVTPAGATASGVAVRPAGRGLEARTESVIVAEGVAAVRFDVTVLENPVMVGREATYEIKVSNRGTGPCQNVQLVAVLADGTEFMGATAGATNQAAAVRAQGQQVTFEVIPSLGARADHVYRVRVKANAAGALPFRVQLSSDQLRAPLVKEESTTFYMEQR</sequence>
<organism evidence="4 5">
    <name type="scientific">Urbifossiella limnaea</name>
    <dbReference type="NCBI Taxonomy" id="2528023"/>
    <lineage>
        <taxon>Bacteria</taxon>
        <taxon>Pseudomonadati</taxon>
        <taxon>Planctomycetota</taxon>
        <taxon>Planctomycetia</taxon>
        <taxon>Gemmatales</taxon>
        <taxon>Gemmataceae</taxon>
        <taxon>Urbifossiella</taxon>
    </lineage>
</organism>
<dbReference type="Pfam" id="PF01345">
    <property type="entry name" value="DUF11"/>
    <property type="match status" value="3"/>
</dbReference>
<evidence type="ECO:0000313" key="4">
    <source>
        <dbReference type="EMBL" id="QDU20633.1"/>
    </source>
</evidence>
<feature type="signal peptide" evidence="2">
    <location>
        <begin position="1"/>
        <end position="26"/>
    </location>
</feature>
<name>A0A517XT18_9BACT</name>
<keyword evidence="5" id="KW-1185">Reference proteome</keyword>